<dbReference type="InterPro" id="IPR011009">
    <property type="entry name" value="Kinase-like_dom_sf"/>
</dbReference>
<evidence type="ECO:0000313" key="2">
    <source>
        <dbReference type="Proteomes" id="UP000198660"/>
    </source>
</evidence>
<dbReference type="Proteomes" id="UP000198660">
    <property type="component" value="Unassembled WGS sequence"/>
</dbReference>
<proteinExistence type="predicted"/>
<dbReference type="SUPFAM" id="SSF56112">
    <property type="entry name" value="Protein kinase-like (PK-like)"/>
    <property type="match status" value="1"/>
</dbReference>
<dbReference type="AlphaFoldDB" id="A0A1I6PXE5"/>
<keyword evidence="2" id="KW-1185">Reference proteome</keyword>
<organism evidence="1 2">
    <name type="scientific">Marininema halotolerans</name>
    <dbReference type="NCBI Taxonomy" id="1155944"/>
    <lineage>
        <taxon>Bacteria</taxon>
        <taxon>Bacillati</taxon>
        <taxon>Bacillota</taxon>
        <taxon>Bacilli</taxon>
        <taxon>Bacillales</taxon>
        <taxon>Thermoactinomycetaceae</taxon>
        <taxon>Marininema</taxon>
    </lineage>
</organism>
<dbReference type="Gene3D" id="1.10.510.10">
    <property type="entry name" value="Transferase(Phosphotransferase) domain 1"/>
    <property type="match status" value="1"/>
</dbReference>
<reference evidence="2" key="1">
    <citation type="submission" date="2016-10" db="EMBL/GenBank/DDBJ databases">
        <authorList>
            <person name="Varghese N."/>
            <person name="Submissions S."/>
        </authorList>
    </citation>
    <scope>NUCLEOTIDE SEQUENCE [LARGE SCALE GENOMIC DNA]</scope>
    <source>
        <strain evidence="2">DSM 45789</strain>
    </source>
</reference>
<accession>A0A1I6PXE5</accession>
<protein>
    <recommendedName>
        <fullName evidence="3">Serine/threonine protein kinase</fullName>
    </recommendedName>
</protein>
<evidence type="ECO:0008006" key="3">
    <source>
        <dbReference type="Google" id="ProtNLM"/>
    </source>
</evidence>
<evidence type="ECO:0000313" key="1">
    <source>
        <dbReference type="EMBL" id="SFS44884.1"/>
    </source>
</evidence>
<dbReference type="OrthoDB" id="529320at2"/>
<gene>
    <name evidence="1" type="ORF">SAMN05444972_102202</name>
</gene>
<sequence length="224" mass="25874">MDWEPIKPLIAKVEVSSKPGNQPVSVTFIPEELEVIGIGTDAVVVRHHSFPTIAFKVYVEEEIDTCQDEYEVYQRLQGSSFFPTCYDRDHRVLVLSYEEGLTLYDCLVQGIPIPETVLEEVAEARRYIKEIGLNPRDMHLKNVLLQEGHAKVLDVSEYNQPGDDGRWDHLVQGYELFYSFLEGRRIPVWLIERVKGAYLDQIGEEFSLVEFGRSFLQFFSPSKR</sequence>
<dbReference type="EMBL" id="FPAA01000002">
    <property type="protein sequence ID" value="SFS44884.1"/>
    <property type="molecule type" value="Genomic_DNA"/>
</dbReference>
<dbReference type="RefSeq" id="WP_091834039.1">
    <property type="nucleotide sequence ID" value="NZ_FPAA01000002.1"/>
</dbReference>
<name>A0A1I6PXE5_9BACL</name>